<keyword evidence="4" id="KW-0201">Cytochrome c-type biogenesis</keyword>
<dbReference type="Gene3D" id="3.40.50.300">
    <property type="entry name" value="P-loop containing nucleotide triphosphate hydrolases"/>
    <property type="match status" value="1"/>
</dbReference>
<proteinExistence type="inferred from homology"/>
<keyword evidence="5 9" id="KW-0067">ATP-binding</keyword>
<evidence type="ECO:0000259" key="8">
    <source>
        <dbReference type="PROSITE" id="PS50893"/>
    </source>
</evidence>
<evidence type="ECO:0000256" key="3">
    <source>
        <dbReference type="ARBA" id="ARBA00022741"/>
    </source>
</evidence>
<organism evidence="9 10">
    <name type="scientific">Devosia honganensis</name>
    <dbReference type="NCBI Taxonomy" id="1610527"/>
    <lineage>
        <taxon>Bacteria</taxon>
        <taxon>Pseudomonadati</taxon>
        <taxon>Pseudomonadota</taxon>
        <taxon>Alphaproteobacteria</taxon>
        <taxon>Hyphomicrobiales</taxon>
        <taxon>Devosiaceae</taxon>
        <taxon>Devosia</taxon>
    </lineage>
</organism>
<evidence type="ECO:0000256" key="4">
    <source>
        <dbReference type="ARBA" id="ARBA00022748"/>
    </source>
</evidence>
<feature type="domain" description="ABC transporter" evidence="8">
    <location>
        <begin position="12"/>
        <end position="207"/>
    </location>
</feature>
<keyword evidence="6" id="KW-1278">Translocase</keyword>
<evidence type="ECO:0000256" key="2">
    <source>
        <dbReference type="ARBA" id="ARBA00022448"/>
    </source>
</evidence>
<protein>
    <submittedName>
        <fullName evidence="9">Heme ABC exporter ATP-binding protein CcmA</fullName>
    </submittedName>
</protein>
<dbReference type="PROSITE" id="PS00211">
    <property type="entry name" value="ABC_TRANSPORTER_1"/>
    <property type="match status" value="1"/>
</dbReference>
<dbReference type="Proteomes" id="UP001595613">
    <property type="component" value="Unassembled WGS sequence"/>
</dbReference>
<dbReference type="InterPro" id="IPR003439">
    <property type="entry name" value="ABC_transporter-like_ATP-bd"/>
</dbReference>
<reference evidence="10" key="1">
    <citation type="journal article" date="2019" name="Int. J. Syst. Evol. Microbiol.">
        <title>The Global Catalogue of Microorganisms (GCM) 10K type strain sequencing project: providing services to taxonomists for standard genome sequencing and annotation.</title>
        <authorList>
            <consortium name="The Broad Institute Genomics Platform"/>
            <consortium name="The Broad Institute Genome Sequencing Center for Infectious Disease"/>
            <person name="Wu L."/>
            <person name="Ma J."/>
        </authorList>
    </citation>
    <scope>NUCLEOTIDE SEQUENCE [LARGE SCALE GENOMIC DNA]</scope>
    <source>
        <strain evidence="10">KCTC 42281</strain>
    </source>
</reference>
<dbReference type="InterPro" id="IPR027417">
    <property type="entry name" value="P-loop_NTPase"/>
</dbReference>
<evidence type="ECO:0000256" key="7">
    <source>
        <dbReference type="ARBA" id="ARBA00023136"/>
    </source>
</evidence>
<accession>A0ABV7WZ45</accession>
<evidence type="ECO:0000313" key="10">
    <source>
        <dbReference type="Proteomes" id="UP001595613"/>
    </source>
</evidence>
<comment type="similarity">
    <text evidence="1">Belongs to the ABC transporter superfamily.</text>
</comment>
<dbReference type="InterPro" id="IPR003593">
    <property type="entry name" value="AAA+_ATPase"/>
</dbReference>
<evidence type="ECO:0000313" key="9">
    <source>
        <dbReference type="EMBL" id="MFC3704129.1"/>
    </source>
</evidence>
<dbReference type="PANTHER" id="PTHR43499:SF1">
    <property type="entry name" value="ABC TRANSPORTER I FAMILY MEMBER 1"/>
    <property type="match status" value="1"/>
</dbReference>
<sequence length="208" mass="21418">MTQRQVFPRLFLRTSDLACGRGGMVLARNLALAVAPGTGLLLRGPNGAGKSTLLLTLAGLLPPLAGTIEIEGHDPEAGKILHHCGHRNAVRARLGVAETLKFWAAINGATGMPAGAALERVGLGRLARLDAAYLSAGQQRRLALARLLVSRRPLWLLDEPSAALDAEGQALLGSLLEEHFAAGGLAVIATHDAIAADGLATLTLGGAA</sequence>
<comment type="caution">
    <text evidence="9">The sequence shown here is derived from an EMBL/GenBank/DDBJ whole genome shotgun (WGS) entry which is preliminary data.</text>
</comment>
<dbReference type="GO" id="GO:0005524">
    <property type="term" value="F:ATP binding"/>
    <property type="evidence" value="ECO:0007669"/>
    <property type="project" value="UniProtKB-KW"/>
</dbReference>
<evidence type="ECO:0000256" key="5">
    <source>
        <dbReference type="ARBA" id="ARBA00022840"/>
    </source>
</evidence>
<dbReference type="PROSITE" id="PS50893">
    <property type="entry name" value="ABC_TRANSPORTER_2"/>
    <property type="match status" value="1"/>
</dbReference>
<evidence type="ECO:0000256" key="6">
    <source>
        <dbReference type="ARBA" id="ARBA00022967"/>
    </source>
</evidence>
<gene>
    <name evidence="9" type="primary">ccmA</name>
    <name evidence="9" type="ORF">ACFOOL_05100</name>
</gene>
<dbReference type="SMART" id="SM00382">
    <property type="entry name" value="AAA"/>
    <property type="match status" value="1"/>
</dbReference>
<dbReference type="EMBL" id="JBHRYD010000001">
    <property type="protein sequence ID" value="MFC3704129.1"/>
    <property type="molecule type" value="Genomic_DNA"/>
</dbReference>
<dbReference type="RefSeq" id="WP_380095473.1">
    <property type="nucleotide sequence ID" value="NZ_JBHRYD010000001.1"/>
</dbReference>
<keyword evidence="3" id="KW-0547">Nucleotide-binding</keyword>
<dbReference type="SUPFAM" id="SSF52540">
    <property type="entry name" value="P-loop containing nucleoside triphosphate hydrolases"/>
    <property type="match status" value="1"/>
</dbReference>
<keyword evidence="7" id="KW-0472">Membrane</keyword>
<keyword evidence="10" id="KW-1185">Reference proteome</keyword>
<name>A0ABV7WZ45_9HYPH</name>
<dbReference type="InterPro" id="IPR005895">
    <property type="entry name" value="ABC_transptr_haem_export_CcmA"/>
</dbReference>
<dbReference type="NCBIfam" id="TIGR01189">
    <property type="entry name" value="ccmA"/>
    <property type="match status" value="1"/>
</dbReference>
<dbReference type="PANTHER" id="PTHR43499">
    <property type="entry name" value="ABC TRANSPORTER I FAMILY MEMBER 1"/>
    <property type="match status" value="1"/>
</dbReference>
<keyword evidence="2" id="KW-0813">Transport</keyword>
<dbReference type="Pfam" id="PF00005">
    <property type="entry name" value="ABC_tran"/>
    <property type="match status" value="1"/>
</dbReference>
<dbReference type="InterPro" id="IPR017871">
    <property type="entry name" value="ABC_transporter-like_CS"/>
</dbReference>
<evidence type="ECO:0000256" key="1">
    <source>
        <dbReference type="ARBA" id="ARBA00005417"/>
    </source>
</evidence>